<dbReference type="Proteomes" id="UP001454036">
    <property type="component" value="Unassembled WGS sequence"/>
</dbReference>
<name>A0AAV3RGP9_LITER</name>
<organism evidence="2 3">
    <name type="scientific">Lithospermum erythrorhizon</name>
    <name type="common">Purple gromwell</name>
    <name type="synonym">Lithospermum officinale var. erythrorhizon</name>
    <dbReference type="NCBI Taxonomy" id="34254"/>
    <lineage>
        <taxon>Eukaryota</taxon>
        <taxon>Viridiplantae</taxon>
        <taxon>Streptophyta</taxon>
        <taxon>Embryophyta</taxon>
        <taxon>Tracheophyta</taxon>
        <taxon>Spermatophyta</taxon>
        <taxon>Magnoliopsida</taxon>
        <taxon>eudicotyledons</taxon>
        <taxon>Gunneridae</taxon>
        <taxon>Pentapetalae</taxon>
        <taxon>asterids</taxon>
        <taxon>lamiids</taxon>
        <taxon>Boraginales</taxon>
        <taxon>Boraginaceae</taxon>
        <taxon>Boraginoideae</taxon>
        <taxon>Lithospermeae</taxon>
        <taxon>Lithospermum</taxon>
    </lineage>
</organism>
<dbReference type="InterPro" id="IPR008999">
    <property type="entry name" value="Actin-crosslinking"/>
</dbReference>
<dbReference type="Gene3D" id="2.80.10.50">
    <property type="match status" value="1"/>
</dbReference>
<evidence type="ECO:0000259" key="1">
    <source>
        <dbReference type="Pfam" id="PF04601"/>
    </source>
</evidence>
<dbReference type="SUPFAM" id="SSF50405">
    <property type="entry name" value="Actin-crosslinking proteins"/>
    <property type="match status" value="1"/>
</dbReference>
<dbReference type="EMBL" id="BAABME010009326">
    <property type="protein sequence ID" value="GAA0174969.1"/>
    <property type="molecule type" value="Genomic_DNA"/>
</dbReference>
<dbReference type="FunFam" id="2.80.10.50:FF:000067">
    <property type="entry name" value="BnaC05g19630D protein"/>
    <property type="match status" value="1"/>
</dbReference>
<keyword evidence="3" id="KW-1185">Reference proteome</keyword>
<sequence>MDLFLKANKVRLITIKDKYLTAEDDEESVSQSRDRSSDNVVWTVECEEKRNVVRFKSRFGKYLSASNVPIVPGHSGRKVVQKVPEKRTDISIEWEPIRDGFQVRLKTLMGDFLRPNGGLPPWRNSITHDVPHLPKTKEKLLWDIEVVEPRVNKIRHSPHIRRTKSADSSSRFSRLKIMDVIALGR</sequence>
<dbReference type="PANTHER" id="PTHR31205">
    <property type="entry name" value="ACTIN CROSS-LINKING PROTEIN (DUF569)"/>
    <property type="match status" value="1"/>
</dbReference>
<accession>A0AAV3RGP9</accession>
<protein>
    <recommendedName>
        <fullName evidence="1">DUF569 domain-containing protein</fullName>
    </recommendedName>
</protein>
<evidence type="ECO:0000313" key="2">
    <source>
        <dbReference type="EMBL" id="GAA0174969.1"/>
    </source>
</evidence>
<proteinExistence type="predicted"/>
<evidence type="ECO:0000313" key="3">
    <source>
        <dbReference type="Proteomes" id="UP001454036"/>
    </source>
</evidence>
<dbReference type="Pfam" id="PF04601">
    <property type="entry name" value="DUF569"/>
    <property type="match status" value="1"/>
</dbReference>
<dbReference type="InterPro" id="IPR007679">
    <property type="entry name" value="DUF569"/>
</dbReference>
<dbReference type="PANTHER" id="PTHR31205:SF77">
    <property type="entry name" value="CROSS-LINKING PROTEIN, PUTATIVE (DUF569)-RELATED"/>
    <property type="match status" value="1"/>
</dbReference>
<dbReference type="CDD" id="cd23340">
    <property type="entry name" value="beta-trefoil_FSCN_ACP-like"/>
    <property type="match status" value="1"/>
</dbReference>
<comment type="caution">
    <text evidence="2">The sequence shown here is derived from an EMBL/GenBank/DDBJ whole genome shotgun (WGS) entry which is preliminary data.</text>
</comment>
<feature type="domain" description="DUF569" evidence="1">
    <location>
        <begin position="1"/>
        <end position="142"/>
    </location>
</feature>
<gene>
    <name evidence="2" type="ORF">LIER_28239</name>
</gene>
<dbReference type="AlphaFoldDB" id="A0AAV3RGP9"/>
<reference evidence="2 3" key="1">
    <citation type="submission" date="2024-01" db="EMBL/GenBank/DDBJ databases">
        <title>The complete chloroplast genome sequence of Lithospermum erythrorhizon: insights into the phylogenetic relationship among Boraginaceae species and the maternal lineages of purple gromwells.</title>
        <authorList>
            <person name="Okada T."/>
            <person name="Watanabe K."/>
        </authorList>
    </citation>
    <scope>NUCLEOTIDE SEQUENCE [LARGE SCALE GENOMIC DNA]</scope>
</reference>